<name>A0ABD2B410_VESMC</name>
<organism evidence="1 2">
    <name type="scientific">Vespula maculifrons</name>
    <name type="common">Eastern yellow jacket</name>
    <name type="synonym">Wasp</name>
    <dbReference type="NCBI Taxonomy" id="7453"/>
    <lineage>
        <taxon>Eukaryota</taxon>
        <taxon>Metazoa</taxon>
        <taxon>Ecdysozoa</taxon>
        <taxon>Arthropoda</taxon>
        <taxon>Hexapoda</taxon>
        <taxon>Insecta</taxon>
        <taxon>Pterygota</taxon>
        <taxon>Neoptera</taxon>
        <taxon>Endopterygota</taxon>
        <taxon>Hymenoptera</taxon>
        <taxon>Apocrita</taxon>
        <taxon>Aculeata</taxon>
        <taxon>Vespoidea</taxon>
        <taxon>Vespidae</taxon>
        <taxon>Vespinae</taxon>
        <taxon>Vespula</taxon>
    </lineage>
</organism>
<comment type="caution">
    <text evidence="1">The sequence shown here is derived from an EMBL/GenBank/DDBJ whole genome shotgun (WGS) entry which is preliminary data.</text>
</comment>
<gene>
    <name evidence="1" type="ORF">V1477_016736</name>
</gene>
<accession>A0ABD2B410</accession>
<dbReference type="AlphaFoldDB" id="A0ABD2B410"/>
<dbReference type="Proteomes" id="UP001607303">
    <property type="component" value="Unassembled WGS sequence"/>
</dbReference>
<protein>
    <submittedName>
        <fullName evidence="1">Suppressor of Mek1-like</fullName>
    </submittedName>
</protein>
<reference evidence="1 2" key="1">
    <citation type="journal article" date="2024" name="Ann. Entomol. Soc. Am.">
        <title>Genomic analyses of the southern and eastern yellowjacket wasps (Hymenoptera: Vespidae) reveal evolutionary signatures of social life.</title>
        <authorList>
            <person name="Catto M.A."/>
            <person name="Caine P.B."/>
            <person name="Orr S.E."/>
            <person name="Hunt B.G."/>
            <person name="Goodisman M.A.D."/>
        </authorList>
    </citation>
    <scope>NUCLEOTIDE SEQUENCE [LARGE SCALE GENOMIC DNA]</scope>
    <source>
        <strain evidence="1">232</strain>
        <tissue evidence="1">Head and thorax</tissue>
    </source>
</reference>
<keyword evidence="2" id="KW-1185">Reference proteome</keyword>
<dbReference type="EMBL" id="JAYRBN010000100">
    <property type="protein sequence ID" value="KAL2727460.1"/>
    <property type="molecule type" value="Genomic_DNA"/>
</dbReference>
<proteinExistence type="predicted"/>
<evidence type="ECO:0000313" key="2">
    <source>
        <dbReference type="Proteomes" id="UP001607303"/>
    </source>
</evidence>
<evidence type="ECO:0000313" key="1">
    <source>
        <dbReference type="EMBL" id="KAL2727460.1"/>
    </source>
</evidence>
<sequence length="132" mass="15077">MGNYTSKFLSHDSVEENNTNVTETVEQLNVVKECNSITPSTTHRKLMIDPRSITAEICRTPIKIHCTPSKNARMGVDVIPKHMQRKPYLETNFDATISPLTSNKYLDPRSPNIDQPRTPILASYLDLNHYYN</sequence>